<dbReference type="Proteomes" id="UP001054945">
    <property type="component" value="Unassembled WGS sequence"/>
</dbReference>
<reference evidence="1 2" key="1">
    <citation type="submission" date="2021-06" db="EMBL/GenBank/DDBJ databases">
        <title>Caerostris extrusa draft genome.</title>
        <authorList>
            <person name="Kono N."/>
            <person name="Arakawa K."/>
        </authorList>
    </citation>
    <scope>NUCLEOTIDE SEQUENCE [LARGE SCALE GENOMIC DNA]</scope>
</reference>
<sequence length="107" mass="12135">MNRLCGFPTKSLLYLRLSGEHSSAKHSQQPLCALFKNFDCLRVYYIDIVRLAWDIGFRTSVQCMIPFTQNALGTLLLVSQSKNTFEARFVGTANFEICVLLSGPEWP</sequence>
<gene>
    <name evidence="1" type="ORF">CEXT_9841</name>
</gene>
<dbReference type="EMBL" id="BPLR01014273">
    <property type="protein sequence ID" value="GIY67696.1"/>
    <property type="molecule type" value="Genomic_DNA"/>
</dbReference>
<organism evidence="1 2">
    <name type="scientific">Caerostris extrusa</name>
    <name type="common">Bark spider</name>
    <name type="synonym">Caerostris bankana</name>
    <dbReference type="NCBI Taxonomy" id="172846"/>
    <lineage>
        <taxon>Eukaryota</taxon>
        <taxon>Metazoa</taxon>
        <taxon>Ecdysozoa</taxon>
        <taxon>Arthropoda</taxon>
        <taxon>Chelicerata</taxon>
        <taxon>Arachnida</taxon>
        <taxon>Araneae</taxon>
        <taxon>Araneomorphae</taxon>
        <taxon>Entelegynae</taxon>
        <taxon>Araneoidea</taxon>
        <taxon>Araneidae</taxon>
        <taxon>Caerostris</taxon>
    </lineage>
</organism>
<accession>A0AAV4VCQ9</accession>
<dbReference type="AlphaFoldDB" id="A0AAV4VCQ9"/>
<evidence type="ECO:0000313" key="2">
    <source>
        <dbReference type="Proteomes" id="UP001054945"/>
    </source>
</evidence>
<protein>
    <submittedName>
        <fullName evidence="1">Uncharacterized protein</fullName>
    </submittedName>
</protein>
<comment type="caution">
    <text evidence="1">The sequence shown here is derived from an EMBL/GenBank/DDBJ whole genome shotgun (WGS) entry which is preliminary data.</text>
</comment>
<evidence type="ECO:0000313" key="1">
    <source>
        <dbReference type="EMBL" id="GIY67696.1"/>
    </source>
</evidence>
<keyword evidence="2" id="KW-1185">Reference proteome</keyword>
<proteinExistence type="predicted"/>
<name>A0AAV4VCQ9_CAEEX</name>